<accession>A0AAN9GM10</accession>
<comment type="caution">
    <text evidence="4">The sequence shown here is derived from an EMBL/GenBank/DDBJ whole genome shotgun (WGS) entry which is preliminary data.</text>
</comment>
<dbReference type="InterPro" id="IPR017853">
    <property type="entry name" value="GH"/>
</dbReference>
<feature type="domain" description="Chitin-binding type-2" evidence="2">
    <location>
        <begin position="254"/>
        <end position="309"/>
    </location>
</feature>
<dbReference type="InterPro" id="IPR001223">
    <property type="entry name" value="Glyco_hydro18_cat"/>
</dbReference>
<evidence type="ECO:0000259" key="3">
    <source>
        <dbReference type="PROSITE" id="PS51910"/>
    </source>
</evidence>
<dbReference type="PROSITE" id="PS50940">
    <property type="entry name" value="CHIT_BIND_II"/>
    <property type="match status" value="1"/>
</dbReference>
<evidence type="ECO:0000313" key="4">
    <source>
        <dbReference type="EMBL" id="KAK7113628.1"/>
    </source>
</evidence>
<sequence>MSPLNCTLYSEYSPLLTVDIPNFSFQDKTVQTWLSQGASREKLVMGFATYARTATMNSVEENELGDLYNTRQKGSPGRLTGESGLLSYSEMCENLQNDATNWRTVFEASSGVPHAYRSAWPLDWVSYDNPTSFRTKAEYIVEQGLAGAMIWSLDFDDYLGQYCNLGSYPLISQIKSVFQNQSDLERPTPAANVIPTTRVTNVIPTTRVANVMSTTLETNVVATNSPGGSAGARTLPTTGTTTTTESNPRRCLQAEKCPEAFGYYADCTNCTRFFHCSFHVPHTINCPPGLRYQAHLSVCDWPGNVYCPNEDM</sequence>
<feature type="compositionally biased region" description="Low complexity" evidence="1">
    <location>
        <begin position="234"/>
        <end position="244"/>
    </location>
</feature>
<gene>
    <name evidence="4" type="ORF">V1264_012879</name>
</gene>
<dbReference type="Gene3D" id="2.170.140.10">
    <property type="entry name" value="Chitin binding domain"/>
    <property type="match status" value="1"/>
</dbReference>
<dbReference type="InterPro" id="IPR036508">
    <property type="entry name" value="Chitin-bd_dom_sf"/>
</dbReference>
<dbReference type="PANTHER" id="PTHR11177:SF317">
    <property type="entry name" value="CHITINASE 12-RELATED"/>
    <property type="match status" value="1"/>
</dbReference>
<dbReference type="SUPFAM" id="SSF51445">
    <property type="entry name" value="(Trans)glycosidases"/>
    <property type="match status" value="1"/>
</dbReference>
<dbReference type="GO" id="GO:0006032">
    <property type="term" value="P:chitin catabolic process"/>
    <property type="evidence" value="ECO:0007669"/>
    <property type="project" value="TreeGrafter"/>
</dbReference>
<dbReference type="Pfam" id="PF01607">
    <property type="entry name" value="CBM_14"/>
    <property type="match status" value="1"/>
</dbReference>
<protein>
    <submittedName>
        <fullName evidence="4">Uncharacterized protein</fullName>
    </submittedName>
</protein>
<keyword evidence="5" id="KW-1185">Reference proteome</keyword>
<dbReference type="SUPFAM" id="SSF57625">
    <property type="entry name" value="Invertebrate chitin-binding proteins"/>
    <property type="match status" value="1"/>
</dbReference>
<dbReference type="AlphaFoldDB" id="A0AAN9GM10"/>
<dbReference type="GO" id="GO:0004568">
    <property type="term" value="F:chitinase activity"/>
    <property type="evidence" value="ECO:0007669"/>
    <property type="project" value="TreeGrafter"/>
</dbReference>
<name>A0AAN9GM10_9CAEN</name>
<evidence type="ECO:0000313" key="5">
    <source>
        <dbReference type="Proteomes" id="UP001374579"/>
    </source>
</evidence>
<evidence type="ECO:0000259" key="2">
    <source>
        <dbReference type="PROSITE" id="PS50940"/>
    </source>
</evidence>
<dbReference type="Gene3D" id="3.20.20.80">
    <property type="entry name" value="Glycosidases"/>
    <property type="match status" value="1"/>
</dbReference>
<dbReference type="Gene3D" id="3.10.50.10">
    <property type="match status" value="1"/>
</dbReference>
<dbReference type="InterPro" id="IPR002557">
    <property type="entry name" value="Chitin-bd_dom"/>
</dbReference>
<dbReference type="InterPro" id="IPR029070">
    <property type="entry name" value="Chitinase_insertion_sf"/>
</dbReference>
<dbReference type="SMART" id="SM00494">
    <property type="entry name" value="ChtBD2"/>
    <property type="match status" value="1"/>
</dbReference>
<dbReference type="GO" id="GO:0005576">
    <property type="term" value="C:extracellular region"/>
    <property type="evidence" value="ECO:0007669"/>
    <property type="project" value="InterPro"/>
</dbReference>
<dbReference type="EMBL" id="JBAMIC010000002">
    <property type="protein sequence ID" value="KAK7113628.1"/>
    <property type="molecule type" value="Genomic_DNA"/>
</dbReference>
<proteinExistence type="predicted"/>
<evidence type="ECO:0000256" key="1">
    <source>
        <dbReference type="SAM" id="MobiDB-lite"/>
    </source>
</evidence>
<dbReference type="PANTHER" id="PTHR11177">
    <property type="entry name" value="CHITINASE"/>
    <property type="match status" value="1"/>
</dbReference>
<dbReference type="GO" id="GO:0005975">
    <property type="term" value="P:carbohydrate metabolic process"/>
    <property type="evidence" value="ECO:0007669"/>
    <property type="project" value="InterPro"/>
</dbReference>
<feature type="region of interest" description="Disordered" evidence="1">
    <location>
        <begin position="224"/>
        <end position="246"/>
    </location>
</feature>
<feature type="domain" description="GH18" evidence="3">
    <location>
        <begin position="1"/>
        <end position="181"/>
    </location>
</feature>
<dbReference type="Proteomes" id="UP001374579">
    <property type="component" value="Unassembled WGS sequence"/>
</dbReference>
<dbReference type="Pfam" id="PF00704">
    <property type="entry name" value="Glyco_hydro_18"/>
    <property type="match status" value="1"/>
</dbReference>
<dbReference type="PROSITE" id="PS51910">
    <property type="entry name" value="GH18_2"/>
    <property type="match status" value="1"/>
</dbReference>
<reference evidence="4 5" key="1">
    <citation type="submission" date="2024-02" db="EMBL/GenBank/DDBJ databases">
        <title>Chromosome-scale genome assembly of the rough periwinkle Littorina saxatilis.</title>
        <authorList>
            <person name="De Jode A."/>
            <person name="Faria R."/>
            <person name="Formenti G."/>
            <person name="Sims Y."/>
            <person name="Smith T.P."/>
            <person name="Tracey A."/>
            <person name="Wood J.M.D."/>
            <person name="Zagrodzka Z.B."/>
            <person name="Johannesson K."/>
            <person name="Butlin R.K."/>
            <person name="Leder E.H."/>
        </authorList>
    </citation>
    <scope>NUCLEOTIDE SEQUENCE [LARGE SCALE GENOMIC DNA]</scope>
    <source>
        <strain evidence="4">Snail1</strain>
        <tissue evidence="4">Muscle</tissue>
    </source>
</reference>
<dbReference type="SUPFAM" id="SSF54556">
    <property type="entry name" value="Chitinase insertion domain"/>
    <property type="match status" value="1"/>
</dbReference>
<dbReference type="InterPro" id="IPR050314">
    <property type="entry name" value="Glycosyl_Hydrlase_18"/>
</dbReference>
<organism evidence="4 5">
    <name type="scientific">Littorina saxatilis</name>
    <dbReference type="NCBI Taxonomy" id="31220"/>
    <lineage>
        <taxon>Eukaryota</taxon>
        <taxon>Metazoa</taxon>
        <taxon>Spiralia</taxon>
        <taxon>Lophotrochozoa</taxon>
        <taxon>Mollusca</taxon>
        <taxon>Gastropoda</taxon>
        <taxon>Caenogastropoda</taxon>
        <taxon>Littorinimorpha</taxon>
        <taxon>Littorinoidea</taxon>
        <taxon>Littorinidae</taxon>
        <taxon>Littorina</taxon>
    </lineage>
</organism>
<dbReference type="GO" id="GO:0008061">
    <property type="term" value="F:chitin binding"/>
    <property type="evidence" value="ECO:0007669"/>
    <property type="project" value="InterPro"/>
</dbReference>